<dbReference type="SUPFAM" id="SSF48371">
    <property type="entry name" value="ARM repeat"/>
    <property type="match status" value="1"/>
</dbReference>
<dbReference type="InterPro" id="IPR014825">
    <property type="entry name" value="DNA_alkylation"/>
</dbReference>
<dbReference type="PANTHER" id="PTHR41291:SF1">
    <property type="entry name" value="DNA ALKYLATION REPAIR PROTEIN"/>
    <property type="match status" value="1"/>
</dbReference>
<dbReference type="EMBL" id="VSSQ01042922">
    <property type="protein sequence ID" value="MPM96553.1"/>
    <property type="molecule type" value="Genomic_DNA"/>
</dbReference>
<organism evidence="1">
    <name type="scientific">bioreactor metagenome</name>
    <dbReference type="NCBI Taxonomy" id="1076179"/>
    <lineage>
        <taxon>unclassified sequences</taxon>
        <taxon>metagenomes</taxon>
        <taxon>ecological metagenomes</taxon>
    </lineage>
</organism>
<evidence type="ECO:0000313" key="1">
    <source>
        <dbReference type="EMBL" id="MPM96553.1"/>
    </source>
</evidence>
<dbReference type="PANTHER" id="PTHR41291">
    <property type="entry name" value="DNA ALKYLATION REPAIR PROTEIN"/>
    <property type="match status" value="1"/>
</dbReference>
<accession>A0A645E6X2</accession>
<comment type="caution">
    <text evidence="1">The sequence shown here is derived from an EMBL/GenBank/DDBJ whole genome shotgun (WGS) entry which is preliminary data.</text>
</comment>
<evidence type="ECO:0008006" key="2">
    <source>
        <dbReference type="Google" id="ProtNLM"/>
    </source>
</evidence>
<dbReference type="InterPro" id="IPR016024">
    <property type="entry name" value="ARM-type_fold"/>
</dbReference>
<gene>
    <name evidence="1" type="ORF">SDC9_143717</name>
</gene>
<sequence length="229" mass="25995">MTPTLAEMMDKLNSMANPTNVAGQQHFGIRGEKMLGISMYDLRALSKGITDHELALQLWQTGVHEARILAGEVDDPKRVTREQMEAWVNDFDSWDVVDQVTDELFIHTNHCLEVLPVWAKRDEEFVRRAPFAMMAALVVHRKDIPDETVRGFFPLIEAAACDDRNFVWKAVNWALRNIAKWRPSLRAEAVACAKRVLAQDSKGARKIANDALREFEKKFGSEYVAAIQG</sequence>
<dbReference type="Gene3D" id="1.25.10.90">
    <property type="match status" value="1"/>
</dbReference>
<protein>
    <recommendedName>
        <fullName evidence="2">DNA alkylation repair enzyme</fullName>
    </recommendedName>
</protein>
<dbReference type="AlphaFoldDB" id="A0A645E6X2"/>
<reference evidence="1" key="1">
    <citation type="submission" date="2019-08" db="EMBL/GenBank/DDBJ databases">
        <authorList>
            <person name="Kucharzyk K."/>
            <person name="Murdoch R.W."/>
            <person name="Higgins S."/>
            <person name="Loffler F."/>
        </authorList>
    </citation>
    <scope>NUCLEOTIDE SEQUENCE</scope>
</reference>
<dbReference type="Pfam" id="PF08713">
    <property type="entry name" value="DNA_alkylation"/>
    <property type="match status" value="1"/>
</dbReference>
<dbReference type="CDD" id="cd06561">
    <property type="entry name" value="AlkD_like"/>
    <property type="match status" value="1"/>
</dbReference>
<proteinExistence type="predicted"/>
<name>A0A645E6X2_9ZZZZ</name>